<gene>
    <name evidence="2" type="ORF">PSS4_v1_1560031</name>
    <name evidence="3" type="ORF">RUN1985_v1_290353</name>
</gene>
<dbReference type="EMBL" id="LN899821">
    <property type="protein sequence ID" value="CUV20510.1"/>
    <property type="molecule type" value="Genomic_DNA"/>
</dbReference>
<proteinExistence type="predicted"/>
<sequence length="512" mass="55513">MGTEICYHERNVGQLGPAREMGEAMTHQPHVRTFVCAVFVSVTLMALAGCSSTIVAMKPDDRPGKAQGYVPPLADLIRQTGQSADVSTIKVVFIHGVGDHCPGYALGDGTRKDNPDASAWLSAKNLSMIGLSPAQEHGDTQIQWYESPIHGVQPLGGKPENVPWFAVATRTYDFAAHDGRHLRVDATEITWSGLTQIVKSDYLGYDTTEQAAADSPCSTEKHFGAGSPPGTRETLNQMIKESLFNTALADAVLYMGPYKAPMQLAVAYGLCQAIGGGSGRCTSPAKGDRYIFVTHSLGSRILYDVLRGLHDEGDAAVILGHADIPKPSADTIVQVMNATPAIYMMANQFVLLGLANLSTNFRPDQPLGALSKRYPLNTNADLQPASNPADIDPAVSTPLRLPHETGGLQAFLSSNLLKDRSDTLNIVAFNDINDVLSWGIPKQYDTNKADTSHIQITNVYVRNERWLPWLVELPVTAHTKYFDNQDVWRVISQGICGDGRPAQTCRQTDTSP</sequence>
<protein>
    <recommendedName>
        <fullName evidence="4">Transmembrane protein</fullName>
    </recommendedName>
</protein>
<evidence type="ECO:0000313" key="2">
    <source>
        <dbReference type="EMBL" id="CUV20510.1"/>
    </source>
</evidence>
<organism evidence="3">
    <name type="scientific">Ralstonia solanacearum</name>
    <name type="common">Pseudomonas solanacearum</name>
    <dbReference type="NCBI Taxonomy" id="305"/>
    <lineage>
        <taxon>Bacteria</taxon>
        <taxon>Pseudomonadati</taxon>
        <taxon>Pseudomonadota</taxon>
        <taxon>Betaproteobacteria</taxon>
        <taxon>Burkholderiales</taxon>
        <taxon>Burkholderiaceae</taxon>
        <taxon>Ralstonia</taxon>
        <taxon>Ralstonia solanacearum species complex</taxon>
    </lineage>
</organism>
<keyword evidence="1" id="KW-0472">Membrane</keyword>
<evidence type="ECO:0000256" key="1">
    <source>
        <dbReference type="SAM" id="Phobius"/>
    </source>
</evidence>
<feature type="transmembrane region" description="Helical" evidence="1">
    <location>
        <begin position="34"/>
        <end position="57"/>
    </location>
</feature>
<accession>A0A0S4V3E0</accession>
<keyword evidence="1" id="KW-1133">Transmembrane helix</keyword>
<evidence type="ECO:0000313" key="3">
    <source>
        <dbReference type="EMBL" id="CUV29203.1"/>
    </source>
</evidence>
<reference evidence="3" key="1">
    <citation type="submission" date="2015-10" db="EMBL/GenBank/DDBJ databases">
        <authorList>
            <person name="Gilbert D.G."/>
        </authorList>
    </citation>
    <scope>NUCLEOTIDE SEQUENCE</scope>
    <source>
        <strain evidence="3">Phyl III-seqv23</strain>
    </source>
</reference>
<dbReference type="AlphaFoldDB" id="A0A0S4V3E0"/>
<evidence type="ECO:0008006" key="4">
    <source>
        <dbReference type="Google" id="ProtNLM"/>
    </source>
</evidence>
<dbReference type="EMBL" id="LN899824">
    <property type="protein sequence ID" value="CUV29203.1"/>
    <property type="molecule type" value="Genomic_DNA"/>
</dbReference>
<keyword evidence="1" id="KW-0812">Transmembrane</keyword>
<name>A0A0S4V3E0_RALSL</name>